<evidence type="ECO:0000313" key="3">
    <source>
        <dbReference type="Proteomes" id="UP000251993"/>
    </source>
</evidence>
<organism evidence="2 3">
    <name type="scientific">Runella rosea</name>
    <dbReference type="NCBI Taxonomy" id="2259595"/>
    <lineage>
        <taxon>Bacteria</taxon>
        <taxon>Pseudomonadati</taxon>
        <taxon>Bacteroidota</taxon>
        <taxon>Cytophagia</taxon>
        <taxon>Cytophagales</taxon>
        <taxon>Spirosomataceae</taxon>
        <taxon>Runella</taxon>
    </lineage>
</organism>
<dbReference type="EMBL" id="CP030850">
    <property type="protein sequence ID" value="AXE18282.1"/>
    <property type="molecule type" value="Genomic_DNA"/>
</dbReference>
<feature type="domain" description="HTH LytTR-type" evidence="1">
    <location>
        <begin position="7"/>
        <end position="109"/>
    </location>
</feature>
<accession>A0A344TI11</accession>
<evidence type="ECO:0000259" key="1">
    <source>
        <dbReference type="PROSITE" id="PS50930"/>
    </source>
</evidence>
<dbReference type="Gene3D" id="2.40.50.1020">
    <property type="entry name" value="LytTr DNA-binding domain"/>
    <property type="match status" value="1"/>
</dbReference>
<dbReference type="AlphaFoldDB" id="A0A344TI11"/>
<gene>
    <name evidence="2" type="ORF">DR864_11265</name>
</gene>
<dbReference type="Pfam" id="PF04397">
    <property type="entry name" value="LytTR"/>
    <property type="match status" value="1"/>
</dbReference>
<dbReference type="SMART" id="SM00850">
    <property type="entry name" value="LytTR"/>
    <property type="match status" value="1"/>
</dbReference>
<dbReference type="GO" id="GO:0000156">
    <property type="term" value="F:phosphorelay response regulator activity"/>
    <property type="evidence" value="ECO:0007669"/>
    <property type="project" value="InterPro"/>
</dbReference>
<dbReference type="PROSITE" id="PS50930">
    <property type="entry name" value="HTH_LYTTR"/>
    <property type="match status" value="1"/>
</dbReference>
<reference evidence="2 3" key="1">
    <citation type="submission" date="2018-07" db="EMBL/GenBank/DDBJ databases">
        <title>Genome sequencing of Runella.</title>
        <authorList>
            <person name="Baek M.-G."/>
            <person name="Yi H."/>
        </authorList>
    </citation>
    <scope>NUCLEOTIDE SEQUENCE [LARGE SCALE GENOMIC DNA]</scope>
    <source>
        <strain evidence="2 3">HYN0085</strain>
    </source>
</reference>
<dbReference type="PANTHER" id="PTHR37299">
    <property type="entry name" value="TRANSCRIPTIONAL REGULATOR-RELATED"/>
    <property type="match status" value="1"/>
</dbReference>
<dbReference type="Proteomes" id="UP000251993">
    <property type="component" value="Chromosome"/>
</dbReference>
<dbReference type="KEGG" id="run:DR864_11265"/>
<dbReference type="PANTHER" id="PTHR37299:SF1">
    <property type="entry name" value="STAGE 0 SPORULATION PROTEIN A HOMOLOG"/>
    <property type="match status" value="1"/>
</dbReference>
<dbReference type="InterPro" id="IPR007492">
    <property type="entry name" value="LytTR_DNA-bd_dom"/>
</dbReference>
<dbReference type="OrthoDB" id="1116942at2"/>
<protein>
    <recommendedName>
        <fullName evidence="1">HTH LytTR-type domain-containing protein</fullName>
    </recommendedName>
</protein>
<dbReference type="RefSeq" id="WP_114067066.1">
    <property type="nucleotide sequence ID" value="NZ_CP030850.1"/>
</dbReference>
<sequence>MNPLPFINSPILDLVRQLPKDDIMWLEGDRNYTYIHFCNGGKMIFSKTLQLIEAQLPNDDFSRINKGATVNLRFIKTINVRQKHLQLSCGLTLPISRRRLPGVKTWWRGNKSR</sequence>
<evidence type="ECO:0000313" key="2">
    <source>
        <dbReference type="EMBL" id="AXE18282.1"/>
    </source>
</evidence>
<dbReference type="GO" id="GO:0003677">
    <property type="term" value="F:DNA binding"/>
    <property type="evidence" value="ECO:0007669"/>
    <property type="project" value="InterPro"/>
</dbReference>
<keyword evidence="3" id="KW-1185">Reference proteome</keyword>
<name>A0A344TI11_9BACT</name>
<proteinExistence type="predicted"/>
<dbReference type="InterPro" id="IPR046947">
    <property type="entry name" value="LytR-like"/>
</dbReference>